<comment type="similarity">
    <text evidence="1 5">Belongs to the UDP-glycosyltransferase family.</text>
</comment>
<evidence type="ECO:0000256" key="5">
    <source>
        <dbReference type="RuleBase" id="RU003718"/>
    </source>
</evidence>
<keyword evidence="3 5" id="KW-0808">Transferase</keyword>
<evidence type="ECO:0000256" key="3">
    <source>
        <dbReference type="ARBA" id="ARBA00022679"/>
    </source>
</evidence>
<evidence type="ECO:0000313" key="8">
    <source>
        <dbReference type="Proteomes" id="UP000580250"/>
    </source>
</evidence>
<organism evidence="7 8">
    <name type="scientific">Meloidogyne enterolobii</name>
    <name type="common">Root-knot nematode worm</name>
    <name type="synonym">Meloidogyne mayaguensis</name>
    <dbReference type="NCBI Taxonomy" id="390850"/>
    <lineage>
        <taxon>Eukaryota</taxon>
        <taxon>Metazoa</taxon>
        <taxon>Ecdysozoa</taxon>
        <taxon>Nematoda</taxon>
        <taxon>Chromadorea</taxon>
        <taxon>Rhabditida</taxon>
        <taxon>Tylenchina</taxon>
        <taxon>Tylenchomorpha</taxon>
        <taxon>Tylenchoidea</taxon>
        <taxon>Meloidogynidae</taxon>
        <taxon>Meloidogyninae</taxon>
        <taxon>Meloidogyne</taxon>
    </lineage>
</organism>
<keyword evidence="2 5" id="KW-0328">Glycosyltransferase</keyword>
<accession>A0A6V7Y6E1</accession>
<dbReference type="InterPro" id="IPR002213">
    <property type="entry name" value="UDP_glucos_trans"/>
</dbReference>
<dbReference type="EC" id="2.4.1.17" evidence="6"/>
<dbReference type="PROSITE" id="PS00375">
    <property type="entry name" value="UDPGT"/>
    <property type="match status" value="1"/>
</dbReference>
<dbReference type="Proteomes" id="UP000580250">
    <property type="component" value="Unassembled WGS sequence"/>
</dbReference>
<evidence type="ECO:0000313" key="7">
    <source>
        <dbReference type="EMBL" id="CAD2207250.1"/>
    </source>
</evidence>
<comment type="caution">
    <text evidence="7">The sequence shown here is derived from an EMBL/GenBank/DDBJ whole genome shotgun (WGS) entry which is preliminary data.</text>
</comment>
<evidence type="ECO:0000256" key="6">
    <source>
        <dbReference type="RuleBase" id="RU362059"/>
    </source>
</evidence>
<dbReference type="PANTHER" id="PTHR48043:SF145">
    <property type="entry name" value="FI06409P-RELATED"/>
    <property type="match status" value="1"/>
</dbReference>
<protein>
    <recommendedName>
        <fullName evidence="6">UDP-glucuronosyltransferase</fullName>
        <ecNumber evidence="6">2.4.1.17</ecNumber>
    </recommendedName>
</protein>
<dbReference type="OrthoDB" id="5835829at2759"/>
<dbReference type="Pfam" id="PF00201">
    <property type="entry name" value="UDPGT"/>
    <property type="match status" value="1"/>
</dbReference>
<dbReference type="InterPro" id="IPR035595">
    <property type="entry name" value="UDP_glycos_trans_CS"/>
</dbReference>
<evidence type="ECO:0000256" key="2">
    <source>
        <dbReference type="ARBA" id="ARBA00022676"/>
    </source>
</evidence>
<dbReference type="Gene3D" id="3.40.50.2000">
    <property type="entry name" value="Glycogen Phosphorylase B"/>
    <property type="match status" value="1"/>
</dbReference>
<dbReference type="GO" id="GO:0016020">
    <property type="term" value="C:membrane"/>
    <property type="evidence" value="ECO:0007669"/>
    <property type="project" value="UniProtKB-SubCell"/>
</dbReference>
<comment type="subcellular location">
    <subcellularLocation>
        <location evidence="6">Membrane</location>
        <topology evidence="6">Single-pass membrane protein</topology>
    </subcellularLocation>
</comment>
<dbReference type="SUPFAM" id="SSF53756">
    <property type="entry name" value="UDP-Glycosyltransferase/glycogen phosphorylase"/>
    <property type="match status" value="1"/>
</dbReference>
<gene>
    <name evidence="7" type="ORF">MENT_LOCUS61168</name>
</gene>
<evidence type="ECO:0000256" key="1">
    <source>
        <dbReference type="ARBA" id="ARBA00009995"/>
    </source>
</evidence>
<dbReference type="EMBL" id="CAJEWN010003312">
    <property type="protein sequence ID" value="CAD2207250.1"/>
    <property type="molecule type" value="Genomic_DNA"/>
</dbReference>
<dbReference type="GO" id="GO:0015020">
    <property type="term" value="F:glucuronosyltransferase activity"/>
    <property type="evidence" value="ECO:0007669"/>
    <property type="project" value="UniProtKB-EC"/>
</dbReference>
<name>A0A6V7Y6E1_MELEN</name>
<comment type="catalytic activity">
    <reaction evidence="4 6">
        <text>glucuronate acceptor + UDP-alpha-D-glucuronate = acceptor beta-D-glucuronoside + UDP + H(+)</text>
        <dbReference type="Rhea" id="RHEA:21032"/>
        <dbReference type="ChEBI" id="CHEBI:15378"/>
        <dbReference type="ChEBI" id="CHEBI:58052"/>
        <dbReference type="ChEBI" id="CHEBI:58223"/>
        <dbReference type="ChEBI" id="CHEBI:132367"/>
        <dbReference type="ChEBI" id="CHEBI:132368"/>
        <dbReference type="EC" id="2.4.1.17"/>
    </reaction>
</comment>
<proteinExistence type="inferred from homology"/>
<dbReference type="PANTHER" id="PTHR48043">
    <property type="entry name" value="EG:EG0003.4 PROTEIN-RELATED"/>
    <property type="match status" value="1"/>
</dbReference>
<evidence type="ECO:0000256" key="4">
    <source>
        <dbReference type="ARBA" id="ARBA00047475"/>
    </source>
</evidence>
<dbReference type="AlphaFoldDB" id="A0A6V7Y6E1"/>
<reference evidence="7 8" key="1">
    <citation type="submission" date="2020-08" db="EMBL/GenBank/DDBJ databases">
        <authorList>
            <person name="Koutsovoulos G."/>
            <person name="Danchin GJ E."/>
        </authorList>
    </citation>
    <scope>NUCLEOTIDE SEQUENCE [LARGE SCALE GENOMIC DNA]</scope>
</reference>
<dbReference type="InterPro" id="IPR050271">
    <property type="entry name" value="UDP-glycosyltransferase"/>
</dbReference>
<sequence>MAIQNQSGELPLVLVSFGTVKQGGIVSVTDIQIIVDVFRNYRNSYYFKIRTGEECAPAIKDNIEITNDFLPQQEILFHPNTRLFISHCGQNSLTEAIYAGVPLICIPSGGDQFYNSSLVEYLGYWKICTFNI</sequence>